<gene>
    <name evidence="2" type="ORF">XH91_01700</name>
</gene>
<evidence type="ECO:0000256" key="1">
    <source>
        <dbReference type="SAM" id="MobiDB-lite"/>
    </source>
</evidence>
<dbReference type="InterPro" id="IPR036390">
    <property type="entry name" value="WH_DNA-bd_sf"/>
</dbReference>
<proteinExistence type="predicted"/>
<dbReference type="SUPFAM" id="SSF46785">
    <property type="entry name" value="Winged helix' DNA-binding domain"/>
    <property type="match status" value="1"/>
</dbReference>
<organism evidence="2 3">
    <name type="scientific">Bradyrhizobium guangzhouense</name>
    <dbReference type="NCBI Taxonomy" id="1325095"/>
    <lineage>
        <taxon>Bacteria</taxon>
        <taxon>Pseudomonadati</taxon>
        <taxon>Pseudomonadota</taxon>
        <taxon>Alphaproteobacteria</taxon>
        <taxon>Hyphomicrobiales</taxon>
        <taxon>Nitrobacteraceae</taxon>
        <taxon>Bradyrhizobium</taxon>
    </lineage>
</organism>
<protein>
    <submittedName>
        <fullName evidence="2">Uncharacterized protein</fullName>
    </submittedName>
</protein>
<feature type="region of interest" description="Disordered" evidence="1">
    <location>
        <begin position="69"/>
        <end position="106"/>
    </location>
</feature>
<dbReference type="EMBL" id="CP030053">
    <property type="protein sequence ID" value="QAU44194.1"/>
    <property type="molecule type" value="Genomic_DNA"/>
</dbReference>
<sequence length="228" mass="25354">MIDMSKKLPFTEHSIRRLIRGIESAGKFVIGARFDGTLIIGDKPLDISTFAAPQRIAAVDGVEAGGAASWDDFEDAPASKWDDKRASGRDAPKRQDEQRQQTDPVSDPLVAAYDRFMRGEITFDQLPPGRYPNGMRIYAVGEWEAIVRSQPLNRLERAALEAYFERKGTISYERGAGPRTIERLEARGFVQVVQTREDGREPYYGITPAGEAEWLRLTGGAEHKGPAS</sequence>
<feature type="compositionally biased region" description="Basic and acidic residues" evidence="1">
    <location>
        <begin position="80"/>
        <end position="100"/>
    </location>
</feature>
<dbReference type="Proteomes" id="UP000288972">
    <property type="component" value="Chromosome"/>
</dbReference>
<dbReference type="KEGG" id="bgz:XH91_01700"/>
<dbReference type="AlphaFoldDB" id="A0AAE5WW27"/>
<evidence type="ECO:0000313" key="2">
    <source>
        <dbReference type="EMBL" id="QAU44194.1"/>
    </source>
</evidence>
<evidence type="ECO:0000313" key="3">
    <source>
        <dbReference type="Proteomes" id="UP000288972"/>
    </source>
</evidence>
<accession>A0AAE5WW27</accession>
<reference evidence="2 3" key="1">
    <citation type="submission" date="2018-06" db="EMBL/GenBank/DDBJ databases">
        <title>Comparative genomics of rhizobia nodulating Arachis hypogaea in China.</title>
        <authorList>
            <person name="Li Y."/>
        </authorList>
    </citation>
    <scope>NUCLEOTIDE SEQUENCE [LARGE SCALE GENOMIC DNA]</scope>
    <source>
        <strain evidence="2 3">CCBAU 51670</strain>
    </source>
</reference>
<name>A0AAE5WW27_9BRAD</name>